<evidence type="ECO:0000256" key="2">
    <source>
        <dbReference type="HAMAP-Rule" id="MF_02087"/>
    </source>
</evidence>
<evidence type="ECO:0000259" key="4">
    <source>
        <dbReference type="Pfam" id="PF01168"/>
    </source>
</evidence>
<dbReference type="PIRSF" id="PIRSF004848">
    <property type="entry name" value="YBL036c_PLPDEIII"/>
    <property type="match status" value="1"/>
</dbReference>
<evidence type="ECO:0000256" key="1">
    <source>
        <dbReference type="ARBA" id="ARBA00022898"/>
    </source>
</evidence>
<proteinExistence type="inferred from homology"/>
<dbReference type="PANTHER" id="PTHR10146">
    <property type="entry name" value="PROLINE SYNTHETASE CO-TRANSCRIBED BACTERIAL HOMOLOG PROTEIN"/>
    <property type="match status" value="1"/>
</dbReference>
<comment type="caution">
    <text evidence="5">The sequence shown here is derived from an EMBL/GenBank/DDBJ whole genome shotgun (WGS) entry which is preliminary data.</text>
</comment>
<evidence type="ECO:0000256" key="3">
    <source>
        <dbReference type="RuleBase" id="RU004514"/>
    </source>
</evidence>
<keyword evidence="1 2" id="KW-0663">Pyridoxal phosphate</keyword>
<name>A0ABU3B5X4_9GAMM</name>
<dbReference type="InterPro" id="IPR011078">
    <property type="entry name" value="PyrdxlP_homeostasis"/>
</dbReference>
<dbReference type="RefSeq" id="WP_311657502.1">
    <property type="nucleotide sequence ID" value="NZ_JAVRHY010000003.1"/>
</dbReference>
<evidence type="ECO:0000313" key="6">
    <source>
        <dbReference type="Proteomes" id="UP001259982"/>
    </source>
</evidence>
<dbReference type="InterPro" id="IPR029066">
    <property type="entry name" value="PLP-binding_barrel"/>
</dbReference>
<protein>
    <recommendedName>
        <fullName evidence="2">Pyridoxal phosphate homeostasis protein</fullName>
        <shortName evidence="2">PLP homeostasis protein</shortName>
    </recommendedName>
</protein>
<dbReference type="SUPFAM" id="SSF51419">
    <property type="entry name" value="PLP-binding barrel"/>
    <property type="match status" value="1"/>
</dbReference>
<dbReference type="CDD" id="cd06824">
    <property type="entry name" value="PLPDE_III_Yggs_like"/>
    <property type="match status" value="1"/>
</dbReference>
<organism evidence="5 6">
    <name type="scientific">Spectribacter acetivorans</name>
    <dbReference type="NCBI Taxonomy" id="3075603"/>
    <lineage>
        <taxon>Bacteria</taxon>
        <taxon>Pseudomonadati</taxon>
        <taxon>Pseudomonadota</taxon>
        <taxon>Gammaproteobacteria</taxon>
        <taxon>Salinisphaerales</taxon>
        <taxon>Salinisphaeraceae</taxon>
        <taxon>Spectribacter</taxon>
    </lineage>
</organism>
<keyword evidence="6" id="KW-1185">Reference proteome</keyword>
<comment type="function">
    <text evidence="2">Pyridoxal 5'-phosphate (PLP)-binding protein, which is involved in PLP homeostasis.</text>
</comment>
<accession>A0ABU3B5X4</accession>
<reference evidence="5 6" key="1">
    <citation type="submission" date="2023-09" db="EMBL/GenBank/DDBJ databases">
        <authorList>
            <person name="Rey-Velasco X."/>
        </authorList>
    </citation>
    <scope>NUCLEOTIDE SEQUENCE [LARGE SCALE GENOMIC DNA]</scope>
    <source>
        <strain evidence="5 6">P385</strain>
    </source>
</reference>
<feature type="domain" description="Alanine racemase N-terminal" evidence="4">
    <location>
        <begin position="9"/>
        <end position="227"/>
    </location>
</feature>
<dbReference type="Proteomes" id="UP001259982">
    <property type="component" value="Unassembled WGS sequence"/>
</dbReference>
<sequence>MKELIQRLGAVRAAIDDAARRAQRDPAAIRLVAVSKTRTADEIAAAADAGQRDFGENYLQEALPKIEALRDRHLVWHFIGPIQSNKTRDIATHFDWVHSVSRLKIARRLSAQRPDDAPPLNVCLQVNIDGEDSKAGVAPAETLELAREIAALPRLTLRGLMAIPAPSDQAARQAAPFAALRRLAEDCRDQGLAVDTLSMGMSGDLDAAVTEGSTMVRVGTAIFGPRPVKTGETH</sequence>
<gene>
    <name evidence="5" type="ORF">RM531_04065</name>
</gene>
<dbReference type="EMBL" id="JAVRHY010000003">
    <property type="protein sequence ID" value="MDT0617639.1"/>
    <property type="molecule type" value="Genomic_DNA"/>
</dbReference>
<feature type="modified residue" description="N6-(pyridoxal phosphate)lysine" evidence="2">
    <location>
        <position position="36"/>
    </location>
</feature>
<dbReference type="HAMAP" id="MF_02087">
    <property type="entry name" value="PLP_homeostasis"/>
    <property type="match status" value="1"/>
</dbReference>
<dbReference type="InterPro" id="IPR001608">
    <property type="entry name" value="Ala_racemase_N"/>
</dbReference>
<evidence type="ECO:0000313" key="5">
    <source>
        <dbReference type="EMBL" id="MDT0617639.1"/>
    </source>
</evidence>
<dbReference type="Gene3D" id="3.20.20.10">
    <property type="entry name" value="Alanine racemase"/>
    <property type="match status" value="1"/>
</dbReference>
<dbReference type="NCBIfam" id="TIGR00044">
    <property type="entry name" value="YggS family pyridoxal phosphate-dependent enzyme"/>
    <property type="match status" value="1"/>
</dbReference>
<dbReference type="PANTHER" id="PTHR10146:SF14">
    <property type="entry name" value="PYRIDOXAL PHOSPHATE HOMEOSTASIS PROTEIN"/>
    <property type="match status" value="1"/>
</dbReference>
<dbReference type="PROSITE" id="PS01211">
    <property type="entry name" value="UPF0001"/>
    <property type="match status" value="1"/>
</dbReference>
<dbReference type="Pfam" id="PF01168">
    <property type="entry name" value="Ala_racemase_N"/>
    <property type="match status" value="1"/>
</dbReference>
<comment type="similarity">
    <text evidence="2 3">Belongs to the pyridoxal phosphate-binding protein YggS/PROSC family.</text>
</comment>